<reference evidence="1" key="1">
    <citation type="submission" date="2021-05" db="EMBL/GenBank/DDBJ databases">
        <authorList>
            <person name="Scholz U."/>
            <person name="Mascher M."/>
            <person name="Fiebig A."/>
        </authorList>
    </citation>
    <scope>NUCLEOTIDE SEQUENCE [LARGE SCALE GENOMIC DNA]</scope>
</reference>
<evidence type="ECO:0000313" key="1">
    <source>
        <dbReference type="EnsemblPlants" id="AVESA.00010b.r2.6CG1108380.1.CDS.1"/>
    </source>
</evidence>
<reference evidence="1" key="2">
    <citation type="submission" date="2025-09" db="UniProtKB">
        <authorList>
            <consortium name="EnsemblPlants"/>
        </authorList>
    </citation>
    <scope>IDENTIFICATION</scope>
</reference>
<protein>
    <submittedName>
        <fullName evidence="1">Uncharacterized protein</fullName>
    </submittedName>
</protein>
<organism evidence="1 2">
    <name type="scientific">Avena sativa</name>
    <name type="common">Oat</name>
    <dbReference type="NCBI Taxonomy" id="4498"/>
    <lineage>
        <taxon>Eukaryota</taxon>
        <taxon>Viridiplantae</taxon>
        <taxon>Streptophyta</taxon>
        <taxon>Embryophyta</taxon>
        <taxon>Tracheophyta</taxon>
        <taxon>Spermatophyta</taxon>
        <taxon>Magnoliopsida</taxon>
        <taxon>Liliopsida</taxon>
        <taxon>Poales</taxon>
        <taxon>Poaceae</taxon>
        <taxon>BOP clade</taxon>
        <taxon>Pooideae</taxon>
        <taxon>Poodae</taxon>
        <taxon>Poeae</taxon>
        <taxon>Poeae Chloroplast Group 1 (Aveneae type)</taxon>
        <taxon>Aveninae</taxon>
        <taxon>Avena</taxon>
    </lineage>
</organism>
<dbReference type="Proteomes" id="UP001732700">
    <property type="component" value="Chromosome 6C"/>
</dbReference>
<accession>A0ACD5Z0W0</accession>
<dbReference type="EnsemblPlants" id="AVESA.00010b.r2.6CG1108380.1">
    <property type="protein sequence ID" value="AVESA.00010b.r2.6CG1108380.1.CDS.1"/>
    <property type="gene ID" value="AVESA.00010b.r2.6CG1108380"/>
</dbReference>
<keyword evidence="2" id="KW-1185">Reference proteome</keyword>
<evidence type="ECO:0000313" key="2">
    <source>
        <dbReference type="Proteomes" id="UP001732700"/>
    </source>
</evidence>
<proteinExistence type="predicted"/>
<sequence>MQHQMKYHADKHRSEREFQVGDAVFLKLQPYEQTSVHRRANHKLSFKYYGPYSVLQRVGAVAHKLALPPSSHIHPVFHVSQLRPCLKPGHQVLPQLPNPDPLFQVPVRLLLLRVRQQGHSRWLKYWCSGVVTLKQRLPRRIWTAYNSSLH</sequence>
<name>A0ACD5Z0W0_AVESA</name>